<dbReference type="GO" id="GO:0016020">
    <property type="term" value="C:membrane"/>
    <property type="evidence" value="ECO:0007669"/>
    <property type="project" value="UniProtKB-SubCell"/>
</dbReference>
<evidence type="ECO:0000256" key="4">
    <source>
        <dbReference type="ARBA" id="ARBA00022692"/>
    </source>
</evidence>
<evidence type="ECO:0000256" key="5">
    <source>
        <dbReference type="ARBA" id="ARBA00022989"/>
    </source>
</evidence>
<feature type="transmembrane region" description="Helical" evidence="7">
    <location>
        <begin position="12"/>
        <end position="33"/>
    </location>
</feature>
<reference evidence="8 9" key="1">
    <citation type="journal article" date="2019" name="Sci. Rep.">
        <title>Comparative genomics of chytrid fungi reveal insights into the obligate biotrophic and pathogenic lifestyle of Synchytrium endobioticum.</title>
        <authorList>
            <person name="van de Vossenberg B.T.L.H."/>
            <person name="Warris S."/>
            <person name="Nguyen H.D.T."/>
            <person name="van Gent-Pelzer M.P.E."/>
            <person name="Joly D.L."/>
            <person name="van de Geest H.C."/>
            <person name="Bonants P.J.M."/>
            <person name="Smith D.S."/>
            <person name="Levesque C.A."/>
            <person name="van der Lee T.A.J."/>
        </authorList>
    </citation>
    <scope>NUCLEOTIDE SEQUENCE [LARGE SCALE GENOMIC DNA]</scope>
    <source>
        <strain evidence="8 9">CBS 809.83</strain>
    </source>
</reference>
<comment type="caution">
    <text evidence="8">The sequence shown here is derived from an EMBL/GenBank/DDBJ whole genome shotgun (WGS) entry which is preliminary data.</text>
</comment>
<keyword evidence="5 7" id="KW-1133">Transmembrane helix</keyword>
<feature type="transmembrane region" description="Helical" evidence="7">
    <location>
        <begin position="45"/>
        <end position="66"/>
    </location>
</feature>
<organism evidence="8 9">
    <name type="scientific">Powellomyces hirtus</name>
    <dbReference type="NCBI Taxonomy" id="109895"/>
    <lineage>
        <taxon>Eukaryota</taxon>
        <taxon>Fungi</taxon>
        <taxon>Fungi incertae sedis</taxon>
        <taxon>Chytridiomycota</taxon>
        <taxon>Chytridiomycota incertae sedis</taxon>
        <taxon>Chytridiomycetes</taxon>
        <taxon>Spizellomycetales</taxon>
        <taxon>Powellomycetaceae</taxon>
        <taxon>Powellomyces</taxon>
    </lineage>
</organism>
<dbReference type="PANTHER" id="PTHR40021">
    <property type="entry name" value="DEFECT AT LOW TEMPERATURE PROTEIN 1"/>
    <property type="match status" value="1"/>
</dbReference>
<evidence type="ECO:0000256" key="6">
    <source>
        <dbReference type="ARBA" id="ARBA00023136"/>
    </source>
</evidence>
<sequence length="228" mass="25706">MFTKYKRLARAVNISSQVVYVLLLCGLLFLSGLDIGLRIYHDRNVLMSAGSSVVLLFLTTVLIVSARNLTVRAALHDIPKLYVPINPSDLPKRVHRLIQGDMSRVATIAGDAKPRSMDLLADFGWGKTGTSLENVHFRSAAIQTFAILEATAARMAPYCKRAPSVSARRYVNLLAAQDFVRGDLAHFYIERYEAIRFARKELTEPEYREFMKLFALLLKNMQYPQAPL</sequence>
<dbReference type="STRING" id="109895.A0A507E850"/>
<dbReference type="AlphaFoldDB" id="A0A507E850"/>
<dbReference type="PANTHER" id="PTHR40021:SF1">
    <property type="entry name" value="DEFECT AT LOW TEMPERATURE PROTEIN 1"/>
    <property type="match status" value="1"/>
</dbReference>
<keyword evidence="4 7" id="KW-0812">Transmembrane</keyword>
<protein>
    <recommendedName>
        <fullName evidence="3 7">Defect at low temperature protein 1</fullName>
    </recommendedName>
</protein>
<evidence type="ECO:0000313" key="8">
    <source>
        <dbReference type="EMBL" id="TPX60229.1"/>
    </source>
</evidence>
<dbReference type="EMBL" id="QEAQ01000017">
    <property type="protein sequence ID" value="TPX60229.1"/>
    <property type="molecule type" value="Genomic_DNA"/>
</dbReference>
<evidence type="ECO:0000256" key="3">
    <source>
        <dbReference type="ARBA" id="ARBA00021353"/>
    </source>
</evidence>
<gene>
    <name evidence="7" type="primary">DLT1</name>
    <name evidence="8" type="ORF">PhCBS80983_g01944</name>
</gene>
<evidence type="ECO:0000256" key="2">
    <source>
        <dbReference type="ARBA" id="ARBA00005550"/>
    </source>
</evidence>
<name>A0A507E850_9FUNG</name>
<dbReference type="InterPro" id="IPR038869">
    <property type="entry name" value="DLT1"/>
</dbReference>
<comment type="subcellular location">
    <subcellularLocation>
        <location evidence="7">Membrane</location>
        <topology evidence="7">Multi-pass membrane protein</topology>
    </subcellularLocation>
</comment>
<keyword evidence="9" id="KW-1185">Reference proteome</keyword>
<keyword evidence="6 7" id="KW-0472">Membrane</keyword>
<proteinExistence type="inferred from homology"/>
<dbReference type="Proteomes" id="UP000318582">
    <property type="component" value="Unassembled WGS sequence"/>
</dbReference>
<evidence type="ECO:0000256" key="1">
    <source>
        <dbReference type="ARBA" id="ARBA00002489"/>
    </source>
</evidence>
<comment type="similarity">
    <text evidence="2 7">Belongs to the DLT1 family.</text>
</comment>
<evidence type="ECO:0000256" key="7">
    <source>
        <dbReference type="RuleBase" id="RU367100"/>
    </source>
</evidence>
<accession>A0A507E850</accession>
<comment type="function">
    <text evidence="1 7">Required for growth under high-pressure and low-temperature conditions.</text>
</comment>
<evidence type="ECO:0000313" key="9">
    <source>
        <dbReference type="Proteomes" id="UP000318582"/>
    </source>
</evidence>